<organism evidence="9 10">
    <name type="scientific">Coraliomargarita sinensis</name>
    <dbReference type="NCBI Taxonomy" id="2174842"/>
    <lineage>
        <taxon>Bacteria</taxon>
        <taxon>Pseudomonadati</taxon>
        <taxon>Verrucomicrobiota</taxon>
        <taxon>Opitutia</taxon>
        <taxon>Puniceicoccales</taxon>
        <taxon>Coraliomargaritaceae</taxon>
        <taxon>Coraliomargarita</taxon>
    </lineage>
</organism>
<gene>
    <name evidence="9" type="ORF">DDZ13_06025</name>
</gene>
<evidence type="ECO:0000256" key="8">
    <source>
        <dbReference type="SAM" id="Phobius"/>
    </source>
</evidence>
<keyword evidence="6 8" id="KW-0472">Membrane</keyword>
<sequence length="136" mass="15537">MKIWRPDTEDETIDLTPMIDVVFLLIVFFMTVANMVTAEKKEVDMPVAIHSVIPEEFGGRNTVTVMRDGSLYAGVYPTDLDGLEEILKRERENDPELKVYIRADSYTEHQFVYDVMETCAGVGIYNVIFAAYQSDK</sequence>
<dbReference type="InParanoid" id="A0A317ZGM7"/>
<dbReference type="GO" id="GO:0005886">
    <property type="term" value="C:plasma membrane"/>
    <property type="evidence" value="ECO:0007669"/>
    <property type="project" value="UniProtKB-SubCell"/>
</dbReference>
<evidence type="ECO:0000256" key="7">
    <source>
        <dbReference type="RuleBase" id="RU003879"/>
    </source>
</evidence>
<evidence type="ECO:0000313" key="9">
    <source>
        <dbReference type="EMBL" id="PXA04726.1"/>
    </source>
</evidence>
<dbReference type="Gene3D" id="3.30.420.270">
    <property type="match status" value="1"/>
</dbReference>
<keyword evidence="10" id="KW-1185">Reference proteome</keyword>
<keyword evidence="7" id="KW-0653">Protein transport</keyword>
<comment type="subcellular location">
    <subcellularLocation>
        <location evidence="1">Cell membrane</location>
        <topology evidence="1">Single-pass membrane protein</topology>
    </subcellularLocation>
    <subcellularLocation>
        <location evidence="7">Cell membrane</location>
        <topology evidence="7">Single-pass type II membrane protein</topology>
    </subcellularLocation>
</comment>
<reference evidence="9 10" key="1">
    <citation type="submission" date="2018-05" db="EMBL/GenBank/DDBJ databases">
        <title>Coraliomargarita sinensis sp. nov., isolated from a marine solar saltern.</title>
        <authorList>
            <person name="Zhou L.Y."/>
        </authorList>
    </citation>
    <scope>NUCLEOTIDE SEQUENCE [LARGE SCALE GENOMIC DNA]</scope>
    <source>
        <strain evidence="9 10">WN38</strain>
    </source>
</reference>
<evidence type="ECO:0000256" key="5">
    <source>
        <dbReference type="ARBA" id="ARBA00022989"/>
    </source>
</evidence>
<dbReference type="Proteomes" id="UP000247099">
    <property type="component" value="Unassembled WGS sequence"/>
</dbReference>
<dbReference type="AlphaFoldDB" id="A0A317ZGM7"/>
<evidence type="ECO:0000256" key="4">
    <source>
        <dbReference type="ARBA" id="ARBA00022692"/>
    </source>
</evidence>
<evidence type="ECO:0000256" key="2">
    <source>
        <dbReference type="ARBA" id="ARBA00005811"/>
    </source>
</evidence>
<dbReference type="PANTHER" id="PTHR30558:SF3">
    <property type="entry name" value="BIOPOLYMER TRANSPORT PROTEIN EXBD-RELATED"/>
    <property type="match status" value="1"/>
</dbReference>
<keyword evidence="3" id="KW-1003">Cell membrane</keyword>
<dbReference type="GO" id="GO:0015031">
    <property type="term" value="P:protein transport"/>
    <property type="evidence" value="ECO:0007669"/>
    <property type="project" value="UniProtKB-KW"/>
</dbReference>
<dbReference type="GO" id="GO:0022857">
    <property type="term" value="F:transmembrane transporter activity"/>
    <property type="evidence" value="ECO:0007669"/>
    <property type="project" value="InterPro"/>
</dbReference>
<dbReference type="InterPro" id="IPR003400">
    <property type="entry name" value="ExbD"/>
</dbReference>
<evidence type="ECO:0000256" key="1">
    <source>
        <dbReference type="ARBA" id="ARBA00004162"/>
    </source>
</evidence>
<evidence type="ECO:0008006" key="11">
    <source>
        <dbReference type="Google" id="ProtNLM"/>
    </source>
</evidence>
<evidence type="ECO:0000313" key="10">
    <source>
        <dbReference type="Proteomes" id="UP000247099"/>
    </source>
</evidence>
<accession>A0A317ZGM7</accession>
<dbReference type="PANTHER" id="PTHR30558">
    <property type="entry name" value="EXBD MEMBRANE COMPONENT OF PMF-DRIVEN MACROMOLECULE IMPORT SYSTEM"/>
    <property type="match status" value="1"/>
</dbReference>
<feature type="transmembrane region" description="Helical" evidence="8">
    <location>
        <begin position="15"/>
        <end position="36"/>
    </location>
</feature>
<keyword evidence="7" id="KW-0813">Transport</keyword>
<keyword evidence="5 8" id="KW-1133">Transmembrane helix</keyword>
<keyword evidence="4 7" id="KW-0812">Transmembrane</keyword>
<name>A0A317ZGM7_9BACT</name>
<dbReference type="OrthoDB" id="192662at2"/>
<dbReference type="EMBL" id="QHJQ01000003">
    <property type="protein sequence ID" value="PXA04726.1"/>
    <property type="molecule type" value="Genomic_DNA"/>
</dbReference>
<dbReference type="RefSeq" id="WP_110130532.1">
    <property type="nucleotide sequence ID" value="NZ_QHJQ01000003.1"/>
</dbReference>
<evidence type="ECO:0000256" key="6">
    <source>
        <dbReference type="ARBA" id="ARBA00023136"/>
    </source>
</evidence>
<evidence type="ECO:0000256" key="3">
    <source>
        <dbReference type="ARBA" id="ARBA00022475"/>
    </source>
</evidence>
<protein>
    <recommendedName>
        <fullName evidence="11">Biopolymer transporter ExbD</fullName>
    </recommendedName>
</protein>
<dbReference type="Pfam" id="PF02472">
    <property type="entry name" value="ExbD"/>
    <property type="match status" value="1"/>
</dbReference>
<comment type="caution">
    <text evidence="9">The sequence shown here is derived from an EMBL/GenBank/DDBJ whole genome shotgun (WGS) entry which is preliminary data.</text>
</comment>
<proteinExistence type="inferred from homology"/>
<comment type="similarity">
    <text evidence="2 7">Belongs to the ExbD/TolR family.</text>
</comment>